<keyword evidence="8" id="KW-0539">Nucleus</keyword>
<keyword evidence="4" id="KW-0747">Spliceosome</keyword>
<dbReference type="FunFam" id="3.30.70.330:FF:000039">
    <property type="entry name" value="U1 small nuclear ribonucleoprotein A"/>
    <property type="match status" value="1"/>
</dbReference>
<dbReference type="InterPro" id="IPR035979">
    <property type="entry name" value="RBD_domain_sf"/>
</dbReference>
<dbReference type="KEGG" id="bmic:BMR1_01G00585"/>
<dbReference type="InterPro" id="IPR000504">
    <property type="entry name" value="RRM_dom"/>
</dbReference>
<dbReference type="CDD" id="cd12246">
    <property type="entry name" value="RRM1_U1A_like"/>
    <property type="match status" value="1"/>
</dbReference>
<feature type="domain" description="RRM" evidence="11">
    <location>
        <begin position="32"/>
        <end position="111"/>
    </location>
</feature>
<protein>
    <submittedName>
        <fullName evidence="12">U1 small nuclear ribonucleoprotein A</fullName>
    </submittedName>
</protein>
<comment type="similarity">
    <text evidence="2">Belongs to the RRM U1 A/B'' family.</text>
</comment>
<dbReference type="VEuPathDB" id="PiroplasmaDB:BMR1_01G00585"/>
<evidence type="ECO:0000256" key="7">
    <source>
        <dbReference type="ARBA" id="ARBA00023187"/>
    </source>
</evidence>
<dbReference type="AlphaFoldDB" id="I7J566"/>
<evidence type="ECO:0000256" key="3">
    <source>
        <dbReference type="ARBA" id="ARBA00022664"/>
    </source>
</evidence>
<dbReference type="Pfam" id="PF00076">
    <property type="entry name" value="RRM_1"/>
    <property type="match status" value="2"/>
</dbReference>
<dbReference type="GO" id="GO:0008380">
    <property type="term" value="P:RNA splicing"/>
    <property type="evidence" value="ECO:0007669"/>
    <property type="project" value="UniProtKB-KW"/>
</dbReference>
<feature type="domain" description="RRM" evidence="11">
    <location>
        <begin position="219"/>
        <end position="291"/>
    </location>
</feature>
<keyword evidence="5" id="KW-0677">Repeat</keyword>
<reference evidence="12 13" key="1">
    <citation type="journal article" date="2012" name="Nucleic Acids Res.">
        <title>Sequencing of the smallest Apicomplexan genome from the human pathogen Babesia microti.</title>
        <authorList>
            <person name="Cornillot E."/>
            <person name="Hadj-Kaddour K."/>
            <person name="Dassouli A."/>
            <person name="Noel B."/>
            <person name="Ranwez V."/>
            <person name="Vacherie B."/>
            <person name="Augagneur Y."/>
            <person name="Bres V."/>
            <person name="Duclos A."/>
            <person name="Randazzo S."/>
            <person name="Carcy B."/>
            <person name="Debierre-Grockiego F."/>
            <person name="Delbecq S."/>
            <person name="Moubri-Menage K."/>
            <person name="Shams-Eldin H."/>
            <person name="Usmani-Brown S."/>
            <person name="Bringaud F."/>
            <person name="Wincker P."/>
            <person name="Vivares C.P."/>
            <person name="Schwarz R.T."/>
            <person name="Schetters T.P."/>
            <person name="Krause P.J."/>
            <person name="Gorenflot A."/>
            <person name="Berry V."/>
            <person name="Barbe V."/>
            <person name="Ben Mamoun C."/>
        </authorList>
    </citation>
    <scope>NUCLEOTIDE SEQUENCE [LARGE SCALE GENOMIC DNA]</scope>
    <source>
        <strain evidence="12 13">RI</strain>
    </source>
</reference>
<evidence type="ECO:0000259" key="11">
    <source>
        <dbReference type="PROSITE" id="PS50102"/>
    </source>
</evidence>
<sequence length="291" mass="32509">MMLPMMHKAKTPAKMAQDLKVIEADPDIPPNETIYIKNINDRVKLSVLKAYLEQIFNQFGTIRQIVAMGSFWRRGQAWIVFDSIDSATKALNAMQGHIYQGHAMQINFALAKSDIVAKEQGTFVERPPGPKKPRAVKEREAKQFELFQQMQKSFMESNLNSETSSATYQGIDNGLLMASAQARATETAINMSKLEMGDMSQYQPRTIQFQQHGPGVPHRILFVENLPPDVNPAIVSTLFGQRPGFIESRVIASRCVAFVDFDSEQSAGLALKALQGHSILGNNIYISYAKK</sequence>
<dbReference type="SUPFAM" id="SSF54928">
    <property type="entry name" value="RNA-binding domain, RBD"/>
    <property type="match status" value="1"/>
</dbReference>
<dbReference type="SMART" id="SM00360">
    <property type="entry name" value="RRM"/>
    <property type="match status" value="2"/>
</dbReference>
<dbReference type="OrthoDB" id="277802at2759"/>
<dbReference type="GO" id="GO:0030532">
    <property type="term" value="C:small nuclear ribonucleoprotein complex"/>
    <property type="evidence" value="ECO:0007669"/>
    <property type="project" value="UniProtKB-ARBA"/>
</dbReference>
<keyword evidence="6 10" id="KW-0694">RNA-binding</keyword>
<dbReference type="PROSITE" id="PS50102">
    <property type="entry name" value="RRM"/>
    <property type="match status" value="2"/>
</dbReference>
<dbReference type="PANTHER" id="PTHR10501">
    <property type="entry name" value="U1 SMALL NUCLEAR RIBONUCLEOPROTEIN A/U2 SMALL NUCLEAR RIBONUCLEOPROTEIN B"/>
    <property type="match status" value="1"/>
</dbReference>
<dbReference type="RefSeq" id="XP_012647196.1">
    <property type="nucleotide sequence ID" value="XM_012791742.1"/>
</dbReference>
<evidence type="ECO:0000256" key="1">
    <source>
        <dbReference type="ARBA" id="ARBA00004123"/>
    </source>
</evidence>
<organism evidence="12 13">
    <name type="scientific">Babesia microti (strain RI)</name>
    <dbReference type="NCBI Taxonomy" id="1133968"/>
    <lineage>
        <taxon>Eukaryota</taxon>
        <taxon>Sar</taxon>
        <taxon>Alveolata</taxon>
        <taxon>Apicomplexa</taxon>
        <taxon>Aconoidasida</taxon>
        <taxon>Piroplasmida</taxon>
        <taxon>Babesiidae</taxon>
        <taxon>Babesia</taxon>
    </lineage>
</organism>
<reference evidence="12 13" key="3">
    <citation type="journal article" date="2016" name="Sci. Rep.">
        <title>Genome-wide diversity and gene expression profiling of Babesia microti isolates identify polymorphic genes that mediate host-pathogen interactions.</title>
        <authorList>
            <person name="Silva J.C."/>
            <person name="Cornillot E."/>
            <person name="McCracken C."/>
            <person name="Usmani-Brown S."/>
            <person name="Dwivedi A."/>
            <person name="Ifeonu O.O."/>
            <person name="Crabtree J."/>
            <person name="Gotia H.T."/>
            <person name="Virji A.Z."/>
            <person name="Reynes C."/>
            <person name="Colinge J."/>
            <person name="Kumar V."/>
            <person name="Lawres L."/>
            <person name="Pazzi J.E."/>
            <person name="Pablo J.V."/>
            <person name="Hung C."/>
            <person name="Brancato J."/>
            <person name="Kumari P."/>
            <person name="Orvis J."/>
            <person name="Tretina K."/>
            <person name="Chibucos M."/>
            <person name="Ott S."/>
            <person name="Sadzewicz L."/>
            <person name="Sengamalay N."/>
            <person name="Shetty A.C."/>
            <person name="Su Q."/>
            <person name="Tallon L."/>
            <person name="Fraser C.M."/>
            <person name="Frutos R."/>
            <person name="Molina D.M."/>
            <person name="Krause P.J."/>
            <person name="Ben Mamoun C."/>
        </authorList>
    </citation>
    <scope>NUCLEOTIDE SEQUENCE [LARGE SCALE GENOMIC DNA]</scope>
    <source>
        <strain evidence="12 13">RI</strain>
    </source>
</reference>
<evidence type="ECO:0000256" key="5">
    <source>
        <dbReference type="ARBA" id="ARBA00022737"/>
    </source>
</evidence>
<comment type="subcellular location">
    <subcellularLocation>
        <location evidence="1">Nucleus</location>
    </subcellularLocation>
</comment>
<reference evidence="12 13" key="2">
    <citation type="journal article" date="2013" name="PLoS ONE">
        <title>Whole genome mapping and re-organization of the nuclear and mitochondrial genomes of Babesia microti isolates.</title>
        <authorList>
            <person name="Cornillot E."/>
            <person name="Dassouli A."/>
            <person name="Garg A."/>
            <person name="Pachikara N."/>
            <person name="Randazzo S."/>
            <person name="Depoix D."/>
            <person name="Carcy B."/>
            <person name="Delbecq S."/>
            <person name="Frutos R."/>
            <person name="Silva J.C."/>
            <person name="Sutton R."/>
            <person name="Krause P.J."/>
            <person name="Mamoun C.B."/>
        </authorList>
    </citation>
    <scope>NUCLEOTIDE SEQUENCE [LARGE SCALE GENOMIC DNA]</scope>
    <source>
        <strain evidence="12 13">RI</strain>
    </source>
</reference>
<evidence type="ECO:0000313" key="12">
    <source>
        <dbReference type="EMBL" id="CCF72587.1"/>
    </source>
</evidence>
<evidence type="ECO:0000256" key="6">
    <source>
        <dbReference type="ARBA" id="ARBA00022884"/>
    </source>
</evidence>
<dbReference type="Proteomes" id="UP000002899">
    <property type="component" value="Chromosome I"/>
</dbReference>
<evidence type="ECO:0000256" key="2">
    <source>
        <dbReference type="ARBA" id="ARBA00007243"/>
    </source>
</evidence>
<dbReference type="InterPro" id="IPR012677">
    <property type="entry name" value="Nucleotide-bd_a/b_plait_sf"/>
</dbReference>
<keyword evidence="9 12" id="KW-0687">Ribonucleoprotein</keyword>
<keyword evidence="3" id="KW-0507">mRNA processing</keyword>
<evidence type="ECO:0000313" key="13">
    <source>
        <dbReference type="Proteomes" id="UP000002899"/>
    </source>
</evidence>
<dbReference type="FunFam" id="3.30.70.330:FF:000029">
    <property type="entry name" value="U2 small nuclear ribonucleoprotein B"/>
    <property type="match status" value="1"/>
</dbReference>
<dbReference type="GeneID" id="24423197"/>
<dbReference type="GO" id="GO:0005681">
    <property type="term" value="C:spliceosomal complex"/>
    <property type="evidence" value="ECO:0007669"/>
    <property type="project" value="UniProtKB-KW"/>
</dbReference>
<dbReference type="GO" id="GO:0006397">
    <property type="term" value="P:mRNA processing"/>
    <property type="evidence" value="ECO:0007669"/>
    <property type="project" value="UniProtKB-KW"/>
</dbReference>
<evidence type="ECO:0000256" key="10">
    <source>
        <dbReference type="PROSITE-ProRule" id="PRU00176"/>
    </source>
</evidence>
<proteinExistence type="inferred from homology"/>
<dbReference type="GO" id="GO:0003723">
    <property type="term" value="F:RNA binding"/>
    <property type="evidence" value="ECO:0007669"/>
    <property type="project" value="UniProtKB-UniRule"/>
</dbReference>
<accession>I7J566</accession>
<dbReference type="CDD" id="cd12247">
    <property type="entry name" value="RRM2_U1A_like"/>
    <property type="match status" value="1"/>
</dbReference>
<gene>
    <name evidence="12" type="ORF">BMR1_01G00585</name>
</gene>
<name>I7J566_BABMR</name>
<keyword evidence="13" id="KW-1185">Reference proteome</keyword>
<evidence type="ECO:0000256" key="8">
    <source>
        <dbReference type="ARBA" id="ARBA00023242"/>
    </source>
</evidence>
<keyword evidence="7" id="KW-0508">mRNA splicing</keyword>
<dbReference type="EMBL" id="FO082871">
    <property type="protein sequence ID" value="CCF72587.1"/>
    <property type="molecule type" value="Genomic_DNA"/>
</dbReference>
<evidence type="ECO:0000256" key="4">
    <source>
        <dbReference type="ARBA" id="ARBA00022728"/>
    </source>
</evidence>
<dbReference type="Gene3D" id="3.30.70.330">
    <property type="match status" value="2"/>
</dbReference>
<dbReference type="OMA" id="AMQINFA"/>
<evidence type="ECO:0000256" key="9">
    <source>
        <dbReference type="ARBA" id="ARBA00023274"/>
    </source>
</evidence>